<dbReference type="EMBL" id="CAJOBS010001521">
    <property type="protein sequence ID" value="CAF4738573.1"/>
    <property type="molecule type" value="Genomic_DNA"/>
</dbReference>
<proteinExistence type="predicted"/>
<sequence length="174" mass="20414">MAVVIGRKQVGVERTTVRVTVPNNPTARLMYYLECVCHVISCGQDEDIRRFSDYANWERLSDKEKKFLLMICYIFSPDVFFHNEELCVEFSNEFYMINQIHHRFLAAKSIIIGGRTHQVNKIMAYQMSWMRKNCLEPMQQLTAPSQRQPQPRRQITAPHRSHPVTNSDCCCIIQ</sequence>
<evidence type="ECO:0000313" key="3">
    <source>
        <dbReference type="EMBL" id="CAF3300495.1"/>
    </source>
</evidence>
<dbReference type="Proteomes" id="UP000663848">
    <property type="component" value="Unassembled WGS sequence"/>
</dbReference>
<accession>A0A817STV8</accession>
<dbReference type="Proteomes" id="UP000663851">
    <property type="component" value="Unassembled WGS sequence"/>
</dbReference>
<organism evidence="3 10">
    <name type="scientific">Rotaria socialis</name>
    <dbReference type="NCBI Taxonomy" id="392032"/>
    <lineage>
        <taxon>Eukaryota</taxon>
        <taxon>Metazoa</taxon>
        <taxon>Spiralia</taxon>
        <taxon>Gnathifera</taxon>
        <taxon>Rotifera</taxon>
        <taxon>Eurotatoria</taxon>
        <taxon>Bdelloidea</taxon>
        <taxon>Philodinida</taxon>
        <taxon>Philodinidae</taxon>
        <taxon>Rotaria</taxon>
    </lineage>
</organism>
<dbReference type="EMBL" id="CAJOBP010000174">
    <property type="protein sequence ID" value="CAF4135441.1"/>
    <property type="molecule type" value="Genomic_DNA"/>
</dbReference>
<evidence type="ECO:0000313" key="8">
    <source>
        <dbReference type="EMBL" id="CAF4499754.1"/>
    </source>
</evidence>
<dbReference type="EMBL" id="CAJOBO010001941">
    <property type="protein sequence ID" value="CAF4420580.1"/>
    <property type="molecule type" value="Genomic_DNA"/>
</dbReference>
<dbReference type="OrthoDB" id="661148at2759"/>
<dbReference type="AlphaFoldDB" id="A0A817STV8"/>
<dbReference type="Proteomes" id="UP000663872">
    <property type="component" value="Unassembled WGS sequence"/>
</dbReference>
<dbReference type="Proteomes" id="UP000663865">
    <property type="component" value="Unassembled WGS sequence"/>
</dbReference>
<evidence type="ECO:0000256" key="1">
    <source>
        <dbReference type="SAM" id="MobiDB-lite"/>
    </source>
</evidence>
<evidence type="ECO:0000313" key="7">
    <source>
        <dbReference type="EMBL" id="CAF4420580.1"/>
    </source>
</evidence>
<dbReference type="Proteomes" id="UP000663825">
    <property type="component" value="Unassembled WGS sequence"/>
</dbReference>
<protein>
    <submittedName>
        <fullName evidence="3">Uncharacterized protein</fullName>
    </submittedName>
</protein>
<dbReference type="EMBL" id="CAJOBR010000356">
    <property type="protein sequence ID" value="CAF4499754.1"/>
    <property type="molecule type" value="Genomic_DNA"/>
</dbReference>
<evidence type="ECO:0000313" key="4">
    <source>
        <dbReference type="EMBL" id="CAF3367613.1"/>
    </source>
</evidence>
<evidence type="ECO:0000313" key="10">
    <source>
        <dbReference type="Proteomes" id="UP000663872"/>
    </source>
</evidence>
<dbReference type="Proteomes" id="UP000663838">
    <property type="component" value="Unassembled WGS sequence"/>
</dbReference>
<comment type="caution">
    <text evidence="3">The sequence shown here is derived from an EMBL/GenBank/DDBJ whole genome shotgun (WGS) entry which is preliminary data.</text>
</comment>
<dbReference type="Proteomes" id="UP000663833">
    <property type="component" value="Unassembled WGS sequence"/>
</dbReference>
<feature type="compositionally biased region" description="Low complexity" evidence="1">
    <location>
        <begin position="144"/>
        <end position="154"/>
    </location>
</feature>
<dbReference type="EMBL" id="CAJNYT010000017">
    <property type="protein sequence ID" value="CAF3300495.1"/>
    <property type="molecule type" value="Genomic_DNA"/>
</dbReference>
<evidence type="ECO:0000313" key="5">
    <source>
        <dbReference type="EMBL" id="CAF3385286.1"/>
    </source>
</evidence>
<dbReference type="EMBL" id="CAJNYD010001858">
    <property type="protein sequence ID" value="CAF3367613.1"/>
    <property type="molecule type" value="Genomic_DNA"/>
</dbReference>
<dbReference type="Proteomes" id="UP000663873">
    <property type="component" value="Unassembled WGS sequence"/>
</dbReference>
<name>A0A817STV8_9BILA</name>
<evidence type="ECO:0000313" key="2">
    <source>
        <dbReference type="EMBL" id="CAF3262006.1"/>
    </source>
</evidence>
<evidence type="ECO:0000313" key="9">
    <source>
        <dbReference type="EMBL" id="CAF4738573.1"/>
    </source>
</evidence>
<gene>
    <name evidence="3" type="ORF">GRG538_LOCUS512</name>
    <name evidence="7" type="ORF">HFQ381_LOCUS21547</name>
    <name evidence="5" type="ORF">KIK155_LOCUS6683</name>
    <name evidence="4" type="ORF">LUA448_LOCUS14533</name>
    <name evidence="8" type="ORF">QYT958_LOCUS4583</name>
    <name evidence="2" type="ORF">TIS948_LOCUS15837</name>
    <name evidence="9" type="ORF">TOA249_LOCUS19474</name>
    <name evidence="6" type="ORF">UJA718_LOCUS2530</name>
</gene>
<feature type="region of interest" description="Disordered" evidence="1">
    <location>
        <begin position="141"/>
        <end position="161"/>
    </location>
</feature>
<evidence type="ECO:0000313" key="11">
    <source>
        <dbReference type="Proteomes" id="UP000663873"/>
    </source>
</evidence>
<dbReference type="EMBL" id="CAJNXB010002586">
    <property type="protein sequence ID" value="CAF3262006.1"/>
    <property type="molecule type" value="Genomic_DNA"/>
</dbReference>
<evidence type="ECO:0000313" key="6">
    <source>
        <dbReference type="EMBL" id="CAF4135441.1"/>
    </source>
</evidence>
<dbReference type="EMBL" id="CAJNYV010000805">
    <property type="protein sequence ID" value="CAF3385286.1"/>
    <property type="molecule type" value="Genomic_DNA"/>
</dbReference>
<keyword evidence="11" id="KW-1185">Reference proteome</keyword>
<reference evidence="3" key="1">
    <citation type="submission" date="2021-02" db="EMBL/GenBank/DDBJ databases">
        <authorList>
            <person name="Nowell W R."/>
        </authorList>
    </citation>
    <scope>NUCLEOTIDE SEQUENCE</scope>
</reference>